<sequence length="323" mass="36703">MKHDTYLSLESFTLAMRISGFRHDMVMVMILGVDGNYLMAITDMPRGNDLYVKTKYGRKLWPPPRLRQQKDNQAGLDRFGMVAVQHQLGRKIYTADKQEGNSVDLIMSHKQYRQELHLHSRKGWNVHAVRDTFLVYETLPPMSDTVTVNNQARNVSWNSLGLRECKEEMENYMVPCSKEGQPGLVLGKGALVFHKTVKEGGGSWSSKMVAKLDNRLKAGITHPHQVCVVLKKINDASLLLKLFMWAKTMQHDLVMIMILHNYLMVITELSCDDNLYMKMTHDHQAGFSVAALHHQLGKKTYTAEEQEGNCVDPHGIQAEAPPS</sequence>
<evidence type="ECO:0000313" key="1">
    <source>
        <dbReference type="EMBL" id="EFJ36494.1"/>
    </source>
</evidence>
<accession>D8QVP8</accession>
<dbReference type="GO" id="GO:0003723">
    <property type="term" value="F:RNA binding"/>
    <property type="evidence" value="ECO:0007669"/>
    <property type="project" value="InterPro"/>
</dbReference>
<dbReference type="InterPro" id="IPR044190">
    <property type="entry name" value="THA8-like"/>
</dbReference>
<dbReference type="AlphaFoldDB" id="D8QVP8"/>
<dbReference type="EMBL" id="GL377567">
    <property type="protein sequence ID" value="EFJ36494.1"/>
    <property type="molecule type" value="Genomic_DNA"/>
</dbReference>
<dbReference type="PANTHER" id="PTHR47594">
    <property type="entry name" value="PPR CONTAINING PLANT-LIKE PROTEIN"/>
    <property type="match status" value="1"/>
</dbReference>
<dbReference type="GO" id="GO:0000373">
    <property type="term" value="P:Group II intron splicing"/>
    <property type="evidence" value="ECO:0007669"/>
    <property type="project" value="InterPro"/>
</dbReference>
<protein>
    <submittedName>
        <fullName evidence="1">Uncharacterized protein</fullName>
    </submittedName>
</protein>
<dbReference type="KEGG" id="smo:SELMODRAFT_404552"/>
<proteinExistence type="predicted"/>
<name>D8QVP8_SELML</name>
<dbReference type="GO" id="GO:0009658">
    <property type="term" value="P:chloroplast organization"/>
    <property type="evidence" value="ECO:0007669"/>
    <property type="project" value="InterPro"/>
</dbReference>
<reference evidence="1 2" key="1">
    <citation type="journal article" date="2011" name="Science">
        <title>The Selaginella genome identifies genetic changes associated with the evolution of vascular plants.</title>
        <authorList>
            <person name="Banks J.A."/>
            <person name="Nishiyama T."/>
            <person name="Hasebe M."/>
            <person name="Bowman J.L."/>
            <person name="Gribskov M."/>
            <person name="dePamphilis C."/>
            <person name="Albert V.A."/>
            <person name="Aono N."/>
            <person name="Aoyama T."/>
            <person name="Ambrose B.A."/>
            <person name="Ashton N.W."/>
            <person name="Axtell M.J."/>
            <person name="Barker E."/>
            <person name="Barker M.S."/>
            <person name="Bennetzen J.L."/>
            <person name="Bonawitz N.D."/>
            <person name="Chapple C."/>
            <person name="Cheng C."/>
            <person name="Correa L.G."/>
            <person name="Dacre M."/>
            <person name="DeBarry J."/>
            <person name="Dreyer I."/>
            <person name="Elias M."/>
            <person name="Engstrom E.M."/>
            <person name="Estelle M."/>
            <person name="Feng L."/>
            <person name="Finet C."/>
            <person name="Floyd S.K."/>
            <person name="Frommer W.B."/>
            <person name="Fujita T."/>
            <person name="Gramzow L."/>
            <person name="Gutensohn M."/>
            <person name="Harholt J."/>
            <person name="Hattori M."/>
            <person name="Heyl A."/>
            <person name="Hirai T."/>
            <person name="Hiwatashi Y."/>
            <person name="Ishikawa M."/>
            <person name="Iwata M."/>
            <person name="Karol K.G."/>
            <person name="Koehler B."/>
            <person name="Kolukisaoglu U."/>
            <person name="Kubo M."/>
            <person name="Kurata T."/>
            <person name="Lalonde S."/>
            <person name="Li K."/>
            <person name="Li Y."/>
            <person name="Litt A."/>
            <person name="Lyons E."/>
            <person name="Manning G."/>
            <person name="Maruyama T."/>
            <person name="Michael T.P."/>
            <person name="Mikami K."/>
            <person name="Miyazaki S."/>
            <person name="Morinaga S."/>
            <person name="Murata T."/>
            <person name="Mueller-Roeber B."/>
            <person name="Nelson D.R."/>
            <person name="Obara M."/>
            <person name="Oguri Y."/>
            <person name="Olmstead R.G."/>
            <person name="Onodera N."/>
            <person name="Petersen B.L."/>
            <person name="Pils B."/>
            <person name="Prigge M."/>
            <person name="Rensing S.A."/>
            <person name="Riano-Pachon D.M."/>
            <person name="Roberts A.W."/>
            <person name="Sato Y."/>
            <person name="Scheller H.V."/>
            <person name="Schulz B."/>
            <person name="Schulz C."/>
            <person name="Shakirov E.V."/>
            <person name="Shibagaki N."/>
            <person name="Shinohara N."/>
            <person name="Shippen D.E."/>
            <person name="Soerensen I."/>
            <person name="Sotooka R."/>
            <person name="Sugimoto N."/>
            <person name="Sugita M."/>
            <person name="Sumikawa N."/>
            <person name="Tanurdzic M."/>
            <person name="Theissen G."/>
            <person name="Ulvskov P."/>
            <person name="Wakazuki S."/>
            <person name="Weng J.K."/>
            <person name="Willats W.W."/>
            <person name="Wipf D."/>
            <person name="Wolf P.G."/>
            <person name="Yang L."/>
            <person name="Zimmer A.D."/>
            <person name="Zhu Q."/>
            <person name="Mitros T."/>
            <person name="Hellsten U."/>
            <person name="Loque D."/>
            <person name="Otillar R."/>
            <person name="Salamov A."/>
            <person name="Schmutz J."/>
            <person name="Shapiro H."/>
            <person name="Lindquist E."/>
            <person name="Lucas S."/>
            <person name="Rokhsar D."/>
            <person name="Grigoriev I.V."/>
        </authorList>
    </citation>
    <scope>NUCLEOTIDE SEQUENCE [LARGE SCALE GENOMIC DNA]</scope>
</reference>
<gene>
    <name evidence="1" type="ORF">SELMODRAFT_404552</name>
</gene>
<keyword evidence="2" id="KW-1185">Reference proteome</keyword>
<evidence type="ECO:0000313" key="2">
    <source>
        <dbReference type="Proteomes" id="UP000001514"/>
    </source>
</evidence>
<dbReference type="Gramene" id="EFJ36494">
    <property type="protein sequence ID" value="EFJ36494"/>
    <property type="gene ID" value="SELMODRAFT_404552"/>
</dbReference>
<dbReference type="Proteomes" id="UP000001514">
    <property type="component" value="Unassembled WGS sequence"/>
</dbReference>
<organism evidence="2">
    <name type="scientific">Selaginella moellendorffii</name>
    <name type="common">Spikemoss</name>
    <dbReference type="NCBI Taxonomy" id="88036"/>
    <lineage>
        <taxon>Eukaryota</taxon>
        <taxon>Viridiplantae</taxon>
        <taxon>Streptophyta</taxon>
        <taxon>Embryophyta</taxon>
        <taxon>Tracheophyta</taxon>
        <taxon>Lycopodiopsida</taxon>
        <taxon>Selaginellales</taxon>
        <taxon>Selaginellaceae</taxon>
        <taxon>Selaginella</taxon>
    </lineage>
</organism>
<dbReference type="HOGENOM" id="CLU_861657_0_0_1"/>
<dbReference type="InParanoid" id="D8QVP8"/>
<dbReference type="PANTHER" id="PTHR47594:SF5">
    <property type="entry name" value="PENTACOTRIPEPTIDE-REPEAT REGION OF PRORP DOMAIN-CONTAINING PROTEIN"/>
    <property type="match status" value="1"/>
</dbReference>